<dbReference type="PANTHER" id="PTHR48080">
    <property type="entry name" value="D-GALACTONATE DEHYDRATASE-RELATED"/>
    <property type="match status" value="1"/>
</dbReference>
<dbReference type="GeneID" id="93164011"/>
<dbReference type="Gene3D" id="3.20.20.120">
    <property type="entry name" value="Enolase-like C-terminal domain"/>
    <property type="match status" value="1"/>
</dbReference>
<dbReference type="SFLD" id="SFLDG00179">
    <property type="entry name" value="mandelate_racemase"/>
    <property type="match status" value="1"/>
</dbReference>
<evidence type="ECO:0000259" key="3">
    <source>
        <dbReference type="SMART" id="SM00922"/>
    </source>
</evidence>
<dbReference type="InterPro" id="IPR036849">
    <property type="entry name" value="Enolase-like_C_sf"/>
</dbReference>
<dbReference type="Pfam" id="PF13378">
    <property type="entry name" value="MR_MLE_C"/>
    <property type="match status" value="1"/>
</dbReference>
<evidence type="ECO:0000256" key="1">
    <source>
        <dbReference type="ARBA" id="ARBA00022723"/>
    </source>
</evidence>
<dbReference type="InterPro" id="IPR034593">
    <property type="entry name" value="DgoD-like"/>
</dbReference>
<name>A0A0J9BQG8_9FIRM</name>
<sequence>MLDEREALDHVKTGSRPSDLKITDIRFADIWKAPMQCIMVKVYTNQGLVGYGEVRDFADKRYALMLKSRLIGENPCNVDRIFRKIKQFGGQSRQGGGVSGIEVALWDLAGKAYGVPVYQLLGGRFRDEIRLYCDTDVAGKPDGKKMGKALKSRMEKGFTMLKMDLGIDLLYDVPGALNAPLGFVEQLAAAGEQHEHMHGTMDTRVAAQKRREITCVEHCRTGIQITQKGMEWLENYVAEARSEIGYEIPLAVDHVGHIGLTECIKLGRMLEKYNIAWMEDALPWHYTDQYAILRRSVNVPVATGEDIYLKENFKPLLEAGGVSLIHPDILTSGGILENKKIGDLAQEYGVGMIVHMAETPIACLAAVHSTAATENVLALEFHSNDIPWWQDLVEYPYKPIVNNGYIKVPDLPGLGIEGLNDEVIKEHIDNDRIPGLWEATDEWDSTFAHDRLWS</sequence>
<accession>A0A0J9BQG8</accession>
<keyword evidence="2" id="KW-0456">Lyase</keyword>
<comment type="caution">
    <text evidence="4">The sequence shown here is derived from an EMBL/GenBank/DDBJ whole genome shotgun (WGS) entry which is preliminary data.</text>
</comment>
<dbReference type="SMART" id="SM00922">
    <property type="entry name" value="MR_MLE"/>
    <property type="match status" value="1"/>
</dbReference>
<dbReference type="AlphaFoldDB" id="A0A0J9BQG8"/>
<dbReference type="Pfam" id="PF02746">
    <property type="entry name" value="MR_MLE_N"/>
    <property type="match status" value="1"/>
</dbReference>
<dbReference type="Gene3D" id="3.30.390.10">
    <property type="entry name" value="Enolase-like, N-terminal domain"/>
    <property type="match status" value="1"/>
</dbReference>
<dbReference type="CDD" id="cd03316">
    <property type="entry name" value="MR_like"/>
    <property type="match status" value="1"/>
</dbReference>
<dbReference type="InterPro" id="IPR029065">
    <property type="entry name" value="Enolase_C-like"/>
</dbReference>
<dbReference type="SFLD" id="SFLDS00001">
    <property type="entry name" value="Enolase"/>
    <property type="match status" value="1"/>
</dbReference>
<protein>
    <recommendedName>
        <fullName evidence="3">Mandelate racemase/muconate lactonizing enzyme C-terminal domain-containing protein</fullName>
    </recommendedName>
</protein>
<evidence type="ECO:0000313" key="5">
    <source>
        <dbReference type="Proteomes" id="UP000037392"/>
    </source>
</evidence>
<proteinExistence type="predicted"/>
<evidence type="ECO:0000256" key="2">
    <source>
        <dbReference type="ARBA" id="ARBA00023239"/>
    </source>
</evidence>
<evidence type="ECO:0000313" key="4">
    <source>
        <dbReference type="EMBL" id="KMW15003.1"/>
    </source>
</evidence>
<dbReference type="SUPFAM" id="SSF51604">
    <property type="entry name" value="Enolase C-terminal domain-like"/>
    <property type="match status" value="1"/>
</dbReference>
<dbReference type="PATRIC" id="fig|742734.4.peg.4997"/>
<dbReference type="InterPro" id="IPR029017">
    <property type="entry name" value="Enolase-like_N"/>
</dbReference>
<organism evidence="4 5">
    <name type="scientific">[Clostridium] citroniae WAL-19142</name>
    <dbReference type="NCBI Taxonomy" id="742734"/>
    <lineage>
        <taxon>Bacteria</taxon>
        <taxon>Bacillati</taxon>
        <taxon>Bacillota</taxon>
        <taxon>Clostridia</taxon>
        <taxon>Lachnospirales</taxon>
        <taxon>Lachnospiraceae</taxon>
        <taxon>Enterocloster</taxon>
    </lineage>
</organism>
<dbReference type="InterPro" id="IPR013342">
    <property type="entry name" value="Mandelate_racemase_C"/>
</dbReference>
<reference evidence="4 5" key="1">
    <citation type="submission" date="2011-04" db="EMBL/GenBank/DDBJ databases">
        <title>The Genome Sequence of Clostridium citroniae WAL-19142.</title>
        <authorList>
            <consortium name="The Broad Institute Genome Sequencing Platform"/>
            <person name="Earl A."/>
            <person name="Ward D."/>
            <person name="Feldgarden M."/>
            <person name="Gevers D."/>
            <person name="Warren Y.A."/>
            <person name="Tyrrell K.L."/>
            <person name="Citron D.M."/>
            <person name="Goldstein E.J."/>
            <person name="Daigneault M."/>
            <person name="Allen-Vercoe E."/>
            <person name="Young S.K."/>
            <person name="Zeng Q."/>
            <person name="Gargeya S."/>
            <person name="Fitzgerald M."/>
            <person name="Haas B."/>
            <person name="Abouelleil A."/>
            <person name="Alvarado L."/>
            <person name="Arachchi H.M."/>
            <person name="Berlin A."/>
            <person name="Brown A."/>
            <person name="Chapman S.B."/>
            <person name="Chen Z."/>
            <person name="Dunbar C."/>
            <person name="Freedman E."/>
            <person name="Gearin G."/>
            <person name="Gellesch M."/>
            <person name="Goldberg J."/>
            <person name="Griggs A."/>
            <person name="Gujja S."/>
            <person name="Heilman E.R."/>
            <person name="Heiman D."/>
            <person name="Howarth C."/>
            <person name="Larson L."/>
            <person name="Lui A."/>
            <person name="MacDonald P.J."/>
            <person name="Mehta T."/>
            <person name="Montmayeur A."/>
            <person name="Murphy C."/>
            <person name="Neiman D."/>
            <person name="Pearson M."/>
            <person name="Priest M."/>
            <person name="Roberts A."/>
            <person name="Saif S."/>
            <person name="Shea T."/>
            <person name="Shenoy N."/>
            <person name="Sisk P."/>
            <person name="Stolte C."/>
            <person name="Sykes S."/>
            <person name="White J."/>
            <person name="Yandava C."/>
            <person name="Wortman J."/>
            <person name="Nusbaum C."/>
            <person name="Birren B."/>
        </authorList>
    </citation>
    <scope>NUCLEOTIDE SEQUENCE [LARGE SCALE GENOMIC DNA]</scope>
    <source>
        <strain evidence="4 5">WAL-19142</strain>
    </source>
</reference>
<dbReference type="PANTHER" id="PTHR48080:SF2">
    <property type="entry name" value="D-GALACTONATE DEHYDRATASE"/>
    <property type="match status" value="1"/>
</dbReference>
<keyword evidence="1" id="KW-0479">Metal-binding</keyword>
<dbReference type="RefSeq" id="WP_007868627.1">
    <property type="nucleotide sequence ID" value="NZ_KQ235882.1"/>
</dbReference>
<gene>
    <name evidence="4" type="ORF">HMPREF9470_04663</name>
</gene>
<dbReference type="Proteomes" id="UP000037392">
    <property type="component" value="Unassembled WGS sequence"/>
</dbReference>
<dbReference type="EMBL" id="ADLK01000035">
    <property type="protein sequence ID" value="KMW15003.1"/>
    <property type="molecule type" value="Genomic_DNA"/>
</dbReference>
<dbReference type="SUPFAM" id="SSF54826">
    <property type="entry name" value="Enolase N-terminal domain-like"/>
    <property type="match status" value="1"/>
</dbReference>
<dbReference type="InterPro" id="IPR013341">
    <property type="entry name" value="Mandelate_racemase_N_dom"/>
</dbReference>
<dbReference type="GO" id="GO:0046872">
    <property type="term" value="F:metal ion binding"/>
    <property type="evidence" value="ECO:0007669"/>
    <property type="project" value="UniProtKB-KW"/>
</dbReference>
<feature type="domain" description="Mandelate racemase/muconate lactonizing enzyme C-terminal" evidence="3">
    <location>
        <begin position="143"/>
        <end position="300"/>
    </location>
</feature>
<dbReference type="GO" id="GO:0016829">
    <property type="term" value="F:lyase activity"/>
    <property type="evidence" value="ECO:0007669"/>
    <property type="project" value="UniProtKB-KW"/>
</dbReference>